<protein>
    <submittedName>
        <fullName evidence="1">Uncharacterized protein</fullName>
    </submittedName>
</protein>
<evidence type="ECO:0000313" key="2">
    <source>
        <dbReference type="Proteomes" id="UP000190848"/>
    </source>
</evidence>
<dbReference type="EMBL" id="CP016374">
    <property type="protein sequence ID" value="AQX00422.1"/>
    <property type="molecule type" value="Genomic_DNA"/>
</dbReference>
<dbReference type="AlphaFoldDB" id="A0AAU8UU72"/>
<proteinExistence type="predicted"/>
<accession>A0AAU8UU72</accession>
<dbReference type="Proteomes" id="UP000190848">
    <property type="component" value="Chromosome"/>
</dbReference>
<organism evidence="1 2">
    <name type="scientific">Elizabethkingia anophelis</name>
    <dbReference type="NCBI Taxonomy" id="1117645"/>
    <lineage>
        <taxon>Bacteria</taxon>
        <taxon>Pseudomonadati</taxon>
        <taxon>Bacteroidota</taxon>
        <taxon>Flavobacteriia</taxon>
        <taxon>Flavobacteriales</taxon>
        <taxon>Weeksellaceae</taxon>
        <taxon>Elizabethkingia</taxon>
    </lineage>
</organism>
<evidence type="ECO:0000313" key="1">
    <source>
        <dbReference type="EMBL" id="AQX00422.1"/>
    </source>
</evidence>
<gene>
    <name evidence="1" type="ORF">BBD32_02555</name>
</gene>
<dbReference type="RefSeq" id="WP_065082076.1">
    <property type="nucleotide sequence ID" value="NZ_CP016374.1"/>
</dbReference>
<name>A0AAU8UU72_9FLAO</name>
<reference evidence="1 2" key="1">
    <citation type="submission" date="2016-07" db="EMBL/GenBank/DDBJ databases">
        <title>Revisiting the taxonomy of the Elizabethkingia Genus using Whole-Genome Sequencing, Optical Mapping, and MALDI-TOF, along with proposal of three novel Elizabethkingia species: Elizabethkingia bruuniana sp. nov., Elizabethkingia ursingii sp. nov., and Elizabethkingia occulta sp. nov.</title>
        <authorList>
            <person name="Nicholson A.C."/>
        </authorList>
    </citation>
    <scope>NUCLEOTIDE SEQUENCE [LARGE SCALE GENOMIC DNA]</scope>
    <source>
        <strain evidence="1 2">F3201</strain>
    </source>
</reference>
<sequence>MRKTVLDGKQWIFELLKNGGIKNVISGDIYKDRRPVGSTKEDAVINSISMNEEFLQDGVFNINIYIPYLRVKINGIDQDMPNEVRQKIIMNFVKPLLESVYTKDYNLKLEFHDVLDDAKDNWINFRVNMKAFNNN</sequence>